<protein>
    <submittedName>
        <fullName evidence="2">Uncharacterized protein</fullName>
    </submittedName>
</protein>
<feature type="region of interest" description="Disordered" evidence="1">
    <location>
        <begin position="82"/>
        <end position="120"/>
    </location>
</feature>
<dbReference type="Proteomes" id="UP000503011">
    <property type="component" value="Chromosome"/>
</dbReference>
<feature type="compositionally biased region" description="Polar residues" evidence="1">
    <location>
        <begin position="87"/>
        <end position="99"/>
    </location>
</feature>
<dbReference type="RefSeq" id="WP_173159445.1">
    <property type="nucleotide sequence ID" value="NZ_AP022871.1"/>
</dbReference>
<accession>A0A6F8YQ16</accession>
<name>A0A6F8YQ16_9ACTN</name>
<sequence length="120" mass="13276">MESGVASTGREQKADVLVPNTAFEREKVLLRLFDTFPEVAKMLQRNEAVGDIMKEAHRLRERDQADEELKKHSSLRSRIARAAGLRSTRSSSAPVTATARSGFAPMGQQQRKAAAPGRTR</sequence>
<dbReference type="AlphaFoldDB" id="A0A6F8YQ16"/>
<gene>
    <name evidence="2" type="ORF">Psuf_054520</name>
</gene>
<reference evidence="2 3" key="2">
    <citation type="submission" date="2020-03" db="EMBL/GenBank/DDBJ databases">
        <authorList>
            <person name="Ichikawa N."/>
            <person name="Kimura A."/>
            <person name="Kitahashi Y."/>
            <person name="Uohara A."/>
        </authorList>
    </citation>
    <scope>NUCLEOTIDE SEQUENCE [LARGE SCALE GENOMIC DNA]</scope>
    <source>
        <strain evidence="2 3">NBRC 105367</strain>
    </source>
</reference>
<proteinExistence type="predicted"/>
<organism evidence="2 3">
    <name type="scientific">Phytohabitans suffuscus</name>
    <dbReference type="NCBI Taxonomy" id="624315"/>
    <lineage>
        <taxon>Bacteria</taxon>
        <taxon>Bacillati</taxon>
        <taxon>Actinomycetota</taxon>
        <taxon>Actinomycetes</taxon>
        <taxon>Micromonosporales</taxon>
        <taxon>Micromonosporaceae</taxon>
    </lineage>
</organism>
<evidence type="ECO:0000256" key="1">
    <source>
        <dbReference type="SAM" id="MobiDB-lite"/>
    </source>
</evidence>
<keyword evidence="3" id="KW-1185">Reference proteome</keyword>
<dbReference type="EMBL" id="AP022871">
    <property type="protein sequence ID" value="BCB88139.1"/>
    <property type="molecule type" value="Genomic_DNA"/>
</dbReference>
<evidence type="ECO:0000313" key="3">
    <source>
        <dbReference type="Proteomes" id="UP000503011"/>
    </source>
</evidence>
<evidence type="ECO:0000313" key="2">
    <source>
        <dbReference type="EMBL" id="BCB88139.1"/>
    </source>
</evidence>
<reference evidence="2 3" key="1">
    <citation type="submission" date="2020-03" db="EMBL/GenBank/DDBJ databases">
        <title>Whole genome shotgun sequence of Phytohabitans suffuscus NBRC 105367.</title>
        <authorList>
            <person name="Komaki H."/>
            <person name="Tamura T."/>
        </authorList>
    </citation>
    <scope>NUCLEOTIDE SEQUENCE [LARGE SCALE GENOMIC DNA]</scope>
    <source>
        <strain evidence="2 3">NBRC 105367</strain>
    </source>
</reference>
<dbReference type="KEGG" id="psuu:Psuf_054520"/>